<reference evidence="3 4" key="1">
    <citation type="submission" date="2020-07" db="EMBL/GenBank/DDBJ databases">
        <title>Halosimplex pelagicum sp. nov. and Halosimplex rubrum sp. nov., isolated from salted brown alga Laminaria, and emended description of the genus Halosimplex.</title>
        <authorList>
            <person name="Cui H."/>
        </authorList>
    </citation>
    <scope>NUCLEOTIDE SEQUENCE [LARGE SCALE GENOMIC DNA]</scope>
    <source>
        <strain evidence="3 4">R27</strain>
    </source>
</reference>
<dbReference type="GO" id="GO:0000272">
    <property type="term" value="P:polysaccharide catabolic process"/>
    <property type="evidence" value="ECO:0007669"/>
    <property type="project" value="TreeGrafter"/>
</dbReference>
<evidence type="ECO:0000256" key="1">
    <source>
        <dbReference type="SAM" id="MobiDB-lite"/>
    </source>
</evidence>
<dbReference type="PANTHER" id="PTHR43576:SF2">
    <property type="entry name" value="INTRACELLULAR EXO-ALPHA-L-ARABINOFURANOSIDASE 2"/>
    <property type="match status" value="1"/>
</dbReference>
<evidence type="ECO:0000259" key="2">
    <source>
        <dbReference type="Pfam" id="PF22848"/>
    </source>
</evidence>
<organism evidence="3 4">
    <name type="scientific">Halosimplex rubrum</name>
    <dbReference type="NCBI Taxonomy" id="869889"/>
    <lineage>
        <taxon>Archaea</taxon>
        <taxon>Methanobacteriati</taxon>
        <taxon>Methanobacteriota</taxon>
        <taxon>Stenosarchaea group</taxon>
        <taxon>Halobacteria</taxon>
        <taxon>Halobacteriales</taxon>
        <taxon>Haloarculaceae</taxon>
        <taxon>Halosimplex</taxon>
    </lineage>
</organism>
<dbReference type="PANTHER" id="PTHR43576">
    <property type="entry name" value="ALPHA-L-ARABINOFURANOSIDASE C-RELATED"/>
    <property type="match status" value="1"/>
</dbReference>
<evidence type="ECO:0000313" key="3">
    <source>
        <dbReference type="EMBL" id="QLH78428.1"/>
    </source>
</evidence>
<protein>
    <recommendedName>
        <fullName evidence="2">Alpha-L-arabinofuranosidase 1 catalytic domain-containing protein</fullName>
    </recommendedName>
</protein>
<dbReference type="Gene3D" id="3.20.20.80">
    <property type="entry name" value="Glycosidases"/>
    <property type="match status" value="1"/>
</dbReference>
<feature type="domain" description="Alpha-L-arabinofuranosidase 1 catalytic" evidence="2">
    <location>
        <begin position="262"/>
        <end position="418"/>
    </location>
</feature>
<dbReference type="SUPFAM" id="SSF51445">
    <property type="entry name" value="(Trans)glycosidases"/>
    <property type="match status" value="1"/>
</dbReference>
<sequence>MSREAPAVSIAVDTDDTGEWSVSPLLFGKFQEHLDSAIYPGVYEDYLRNGSFEVWNRSGDGPMAGIVFENVAEHEGVAYPWQPVDSDATYEQVRGGVHGRHRDDALDGGPEVPEEFAPVPGGVTESRFQRVLLHGRNDGSVDGDVAAGVFQRVALPDQRVQTFDVTVTVRGEGVDECTVALTALDGETLASETVPVTDSWNREEATLELATSTTDRYSEPRYGTYDLTITAEGSGHLDLDWSTLIPADAVEGIYNPTTIELLQEFDVTTIRWPGGNYASQVRWRDTVGPVEDRPVIPIVNWGGLEPNYLGTNEWLRFCELADVEPYITVPFWSATGPEEAANWVEYVNGDPDETELGALRAEHGYEEPWDVTYWGIGNEVWGYWQVGNTDAATYAEGYVEYCDAMRTVDPDIEIDATAIDPWFTSVHDGDTEDSREGEPPIWNEVLFETAGDAIEGIDLHRYTAGIKGDAAESREAWLEDHDEDPVGYNEVLVNFPQVYDRLLSDVEALATEHGVPDCRLTIGEWNLGPAVNDDWPSAQMGTMAHAAYAAKTFQTFIRHGDHVEMGHWTDYTLYPHPDPRGPAPPHPGAYIQREMADPLLESDSEWTVTDTSVDSPERPFLQTGNWSMAADDVALVDAVTIVSENGTSHTFATNGSLRESYDTEIEFAGDAGSVAVTLYRPVDDDPFLAQESWEEPDAFVVETFPLDDRRLELPPASFAKFTRRP</sequence>
<dbReference type="GeneID" id="56079094"/>
<dbReference type="InterPro" id="IPR055235">
    <property type="entry name" value="ASD1_cat"/>
</dbReference>
<dbReference type="InterPro" id="IPR013780">
    <property type="entry name" value="Glyco_hydro_b"/>
</dbReference>
<dbReference type="RefSeq" id="WP_179908311.1">
    <property type="nucleotide sequence ID" value="NZ_CP058910.1"/>
</dbReference>
<dbReference type="AlphaFoldDB" id="A0A7D5T0Y8"/>
<dbReference type="Pfam" id="PF22848">
    <property type="entry name" value="ASD1_dom"/>
    <property type="match status" value="1"/>
</dbReference>
<keyword evidence="4" id="KW-1185">Reference proteome</keyword>
<proteinExistence type="predicted"/>
<dbReference type="Gene3D" id="2.60.40.1180">
    <property type="entry name" value="Golgi alpha-mannosidase II"/>
    <property type="match status" value="1"/>
</dbReference>
<dbReference type="Proteomes" id="UP000509667">
    <property type="component" value="Chromosome"/>
</dbReference>
<gene>
    <name evidence="3" type="ORF">HZS55_14485</name>
</gene>
<accession>A0A7D5T0Y8</accession>
<dbReference type="EMBL" id="CP058910">
    <property type="protein sequence ID" value="QLH78428.1"/>
    <property type="molecule type" value="Genomic_DNA"/>
</dbReference>
<dbReference type="InterPro" id="IPR017853">
    <property type="entry name" value="GH"/>
</dbReference>
<feature type="region of interest" description="Disordered" evidence="1">
    <location>
        <begin position="99"/>
        <end position="120"/>
    </location>
</feature>
<dbReference type="OrthoDB" id="256115at2157"/>
<dbReference type="KEGG" id="hrr:HZS55_14485"/>
<evidence type="ECO:0000313" key="4">
    <source>
        <dbReference type="Proteomes" id="UP000509667"/>
    </source>
</evidence>
<name>A0A7D5T0Y8_9EURY</name>